<keyword evidence="5" id="KW-1133">Transmembrane helix</keyword>
<dbReference type="InterPro" id="IPR004179">
    <property type="entry name" value="Sec63-dom"/>
</dbReference>
<dbReference type="OrthoDB" id="5575at2759"/>
<feature type="domain" description="SEC63" evidence="8">
    <location>
        <begin position="15"/>
        <end position="85"/>
    </location>
</feature>
<sequence length="97" mass="11007">MLLKRSKGDTKALSQVWPKPKDEGWILAVGHLESKELWALRRVGFVKGQLTASLVIVTPETTGRQIFTLYVMSDSYMALDQQFDLHLDVKDQQTSSK</sequence>
<comment type="subcellular location">
    <subcellularLocation>
        <location evidence="2">Endoplasmic reticulum</location>
    </subcellularLocation>
    <subcellularLocation>
        <location evidence="1">Membrane</location>
        <topology evidence="1">Multi-pass membrane protein</topology>
    </subcellularLocation>
</comment>
<proteinExistence type="predicted"/>
<reference evidence="9" key="1">
    <citation type="submission" date="2020-06" db="EMBL/GenBank/DDBJ databases">
        <title>Draft genome of Bugula neritina, a colonial animal packing powerful symbionts and potential medicines.</title>
        <authorList>
            <person name="Rayko M."/>
        </authorList>
    </citation>
    <scope>NUCLEOTIDE SEQUENCE [LARGE SCALE GENOMIC DNA]</scope>
    <source>
        <strain evidence="9">Kwan_BN1</strain>
    </source>
</reference>
<evidence type="ECO:0000256" key="5">
    <source>
        <dbReference type="ARBA" id="ARBA00022989"/>
    </source>
</evidence>
<dbReference type="GO" id="GO:0016020">
    <property type="term" value="C:membrane"/>
    <property type="evidence" value="ECO:0007669"/>
    <property type="project" value="UniProtKB-SubCell"/>
</dbReference>
<dbReference type="GO" id="GO:0043138">
    <property type="term" value="F:3'-5' DNA helicase activity"/>
    <property type="evidence" value="ECO:0007669"/>
    <property type="project" value="TreeGrafter"/>
</dbReference>
<evidence type="ECO:0000313" key="9">
    <source>
        <dbReference type="EMBL" id="KAF6036682.1"/>
    </source>
</evidence>
<dbReference type="FunFam" id="2.60.40.150:FF:000113">
    <property type="entry name" value="activating signal cointegrator 1 complex subunit 3"/>
    <property type="match status" value="1"/>
</dbReference>
<evidence type="ECO:0000256" key="4">
    <source>
        <dbReference type="ARBA" id="ARBA00022824"/>
    </source>
</evidence>
<dbReference type="PANTHER" id="PTHR24075:SF6">
    <property type="entry name" value="ACTIVATING SIGNAL COINTEGRATOR 1 COMPLEX SUBUNIT 3"/>
    <property type="match status" value="1"/>
</dbReference>
<keyword evidence="10" id="KW-1185">Reference proteome</keyword>
<dbReference type="GO" id="GO:0005783">
    <property type="term" value="C:endoplasmic reticulum"/>
    <property type="evidence" value="ECO:0007669"/>
    <property type="project" value="UniProtKB-SubCell"/>
</dbReference>
<name>A0A7J7KDE7_BUGNE</name>
<dbReference type="Proteomes" id="UP000593567">
    <property type="component" value="Unassembled WGS sequence"/>
</dbReference>
<organism evidence="9 10">
    <name type="scientific">Bugula neritina</name>
    <name type="common">Brown bryozoan</name>
    <name type="synonym">Sertularia neritina</name>
    <dbReference type="NCBI Taxonomy" id="10212"/>
    <lineage>
        <taxon>Eukaryota</taxon>
        <taxon>Metazoa</taxon>
        <taxon>Spiralia</taxon>
        <taxon>Lophotrochozoa</taxon>
        <taxon>Bryozoa</taxon>
        <taxon>Gymnolaemata</taxon>
        <taxon>Cheilostomatida</taxon>
        <taxon>Flustrina</taxon>
        <taxon>Buguloidea</taxon>
        <taxon>Bugulidae</taxon>
        <taxon>Bugula</taxon>
    </lineage>
</organism>
<dbReference type="GO" id="GO:0003723">
    <property type="term" value="F:RNA binding"/>
    <property type="evidence" value="ECO:0007669"/>
    <property type="project" value="TreeGrafter"/>
</dbReference>
<gene>
    <name evidence="9" type="ORF">EB796_005027</name>
</gene>
<dbReference type="Pfam" id="PF02889">
    <property type="entry name" value="Sec63"/>
    <property type="match status" value="1"/>
</dbReference>
<evidence type="ECO:0000256" key="1">
    <source>
        <dbReference type="ARBA" id="ARBA00004141"/>
    </source>
</evidence>
<dbReference type="PANTHER" id="PTHR24075">
    <property type="entry name" value="SEC63 DOMAIN-CONTAINING"/>
    <property type="match status" value="1"/>
</dbReference>
<evidence type="ECO:0000259" key="8">
    <source>
        <dbReference type="Pfam" id="PF02889"/>
    </source>
</evidence>
<comment type="caution">
    <text evidence="9">The sequence shown here is derived from an EMBL/GenBank/DDBJ whole genome shotgun (WGS) entry which is preliminary data.</text>
</comment>
<keyword evidence="7" id="KW-0143">Chaperone</keyword>
<evidence type="ECO:0000256" key="6">
    <source>
        <dbReference type="ARBA" id="ARBA00023136"/>
    </source>
</evidence>
<dbReference type="Gene3D" id="2.60.40.150">
    <property type="entry name" value="C2 domain"/>
    <property type="match status" value="1"/>
</dbReference>
<evidence type="ECO:0000256" key="3">
    <source>
        <dbReference type="ARBA" id="ARBA00022692"/>
    </source>
</evidence>
<dbReference type="GO" id="GO:0005634">
    <property type="term" value="C:nucleus"/>
    <property type="evidence" value="ECO:0007669"/>
    <property type="project" value="TreeGrafter"/>
</dbReference>
<evidence type="ECO:0000256" key="7">
    <source>
        <dbReference type="ARBA" id="ARBA00023186"/>
    </source>
</evidence>
<keyword evidence="6" id="KW-0472">Membrane</keyword>
<keyword evidence="4" id="KW-0256">Endoplasmic reticulum</keyword>
<protein>
    <submittedName>
        <fullName evidence="9">ASCC3</fullName>
    </submittedName>
</protein>
<dbReference type="InterPro" id="IPR035892">
    <property type="entry name" value="C2_domain_sf"/>
</dbReference>
<keyword evidence="3" id="KW-0812">Transmembrane</keyword>
<dbReference type="SUPFAM" id="SSF81296">
    <property type="entry name" value="E set domains"/>
    <property type="match status" value="1"/>
</dbReference>
<dbReference type="AlphaFoldDB" id="A0A7J7KDE7"/>
<dbReference type="EMBL" id="VXIV02000690">
    <property type="protein sequence ID" value="KAF6036682.1"/>
    <property type="molecule type" value="Genomic_DNA"/>
</dbReference>
<evidence type="ECO:0000313" key="10">
    <source>
        <dbReference type="Proteomes" id="UP000593567"/>
    </source>
</evidence>
<evidence type="ECO:0000256" key="2">
    <source>
        <dbReference type="ARBA" id="ARBA00004240"/>
    </source>
</evidence>
<accession>A0A7J7KDE7</accession>
<dbReference type="InterPro" id="IPR014756">
    <property type="entry name" value="Ig_E-set"/>
</dbReference>